<dbReference type="AlphaFoldDB" id="X1J0U4"/>
<accession>X1J0U4</accession>
<gene>
    <name evidence="1" type="ORF">S03H2_62101</name>
</gene>
<sequence length="38" mass="4301">VVLFGEGLPRFEMYQSQALAKKADVMLIAQEGEVLQQY</sequence>
<comment type="caution">
    <text evidence="1">The sequence shown here is derived from an EMBL/GenBank/DDBJ whole genome shotgun (WGS) entry which is preliminary data.</text>
</comment>
<protein>
    <submittedName>
        <fullName evidence="1">Uncharacterized protein</fullName>
    </submittedName>
</protein>
<feature type="non-terminal residue" evidence="1">
    <location>
        <position position="1"/>
    </location>
</feature>
<dbReference type="EMBL" id="BARU01040135">
    <property type="protein sequence ID" value="GAH88331.1"/>
    <property type="molecule type" value="Genomic_DNA"/>
</dbReference>
<organism evidence="1">
    <name type="scientific">marine sediment metagenome</name>
    <dbReference type="NCBI Taxonomy" id="412755"/>
    <lineage>
        <taxon>unclassified sequences</taxon>
        <taxon>metagenomes</taxon>
        <taxon>ecological metagenomes</taxon>
    </lineage>
</organism>
<name>X1J0U4_9ZZZZ</name>
<proteinExistence type="predicted"/>
<reference evidence="1" key="1">
    <citation type="journal article" date="2014" name="Front. Microbiol.">
        <title>High frequency of phylogenetically diverse reductive dehalogenase-homologous genes in deep subseafloor sedimentary metagenomes.</title>
        <authorList>
            <person name="Kawai M."/>
            <person name="Futagami T."/>
            <person name="Toyoda A."/>
            <person name="Takaki Y."/>
            <person name="Nishi S."/>
            <person name="Hori S."/>
            <person name="Arai W."/>
            <person name="Tsubouchi T."/>
            <person name="Morono Y."/>
            <person name="Uchiyama I."/>
            <person name="Ito T."/>
            <person name="Fujiyama A."/>
            <person name="Inagaki F."/>
            <person name="Takami H."/>
        </authorList>
    </citation>
    <scope>NUCLEOTIDE SEQUENCE</scope>
    <source>
        <strain evidence="1">Expedition CK06-06</strain>
    </source>
</reference>
<evidence type="ECO:0000313" key="1">
    <source>
        <dbReference type="EMBL" id="GAH88331.1"/>
    </source>
</evidence>